<feature type="domain" description="Zinc finger CGNR" evidence="2">
    <location>
        <begin position="146"/>
        <end position="187"/>
    </location>
</feature>
<dbReference type="SUPFAM" id="SSF160904">
    <property type="entry name" value="Jann2411-like"/>
    <property type="match status" value="1"/>
</dbReference>
<dbReference type="InterPro" id="IPR023286">
    <property type="entry name" value="ABATE_dom_sf"/>
</dbReference>
<evidence type="ECO:0000256" key="1">
    <source>
        <dbReference type="SAM" id="MobiDB-lite"/>
    </source>
</evidence>
<feature type="compositionally biased region" description="Low complexity" evidence="1">
    <location>
        <begin position="196"/>
        <end position="233"/>
    </location>
</feature>
<protein>
    <recommendedName>
        <fullName evidence="2">Zinc finger CGNR domain-containing protein</fullName>
    </recommendedName>
</protein>
<dbReference type="InterPro" id="IPR021005">
    <property type="entry name" value="Znf_CGNR"/>
</dbReference>
<dbReference type="RefSeq" id="WP_136739861.1">
    <property type="nucleotide sequence ID" value="NZ_SUMB01000003.1"/>
</dbReference>
<evidence type="ECO:0000259" key="2">
    <source>
        <dbReference type="Pfam" id="PF11706"/>
    </source>
</evidence>
<keyword evidence="4" id="KW-1185">Reference proteome</keyword>
<dbReference type="EMBL" id="SUMB01000003">
    <property type="protein sequence ID" value="TJZ56056.1"/>
    <property type="molecule type" value="Genomic_DNA"/>
</dbReference>
<evidence type="ECO:0000313" key="3">
    <source>
        <dbReference type="EMBL" id="TJZ56056.1"/>
    </source>
</evidence>
<organism evidence="3 4">
    <name type="scientific">Streptomyces piniterrae</name>
    <dbReference type="NCBI Taxonomy" id="2571125"/>
    <lineage>
        <taxon>Bacteria</taxon>
        <taxon>Bacillati</taxon>
        <taxon>Actinomycetota</taxon>
        <taxon>Actinomycetes</taxon>
        <taxon>Kitasatosporales</taxon>
        <taxon>Streptomycetaceae</taxon>
        <taxon>Streptomyces</taxon>
    </lineage>
</organism>
<name>A0A4U0NNR1_9ACTN</name>
<proteinExistence type="predicted"/>
<accession>A0A4U0NNR1</accession>
<comment type="caution">
    <text evidence="3">The sequence shown here is derived from an EMBL/GenBank/DDBJ whole genome shotgun (WGS) entry which is preliminary data.</text>
</comment>
<sequence>MAAPHDLRFDCGRICLDLVATTDGTPAERLTRPEDLTAWLVGAGVVPHGAPLDGVDGGWVTRFRALRGLLRRVVHDELRGRAADADLTLLNATAEAGDPPAVRAVRATDGALTCEFTGLPDCAGLLAAVARDAVALLTDAEARGQLRQCEGESCSRVYLDTSRGRRRRWCSSEVCGNRERVARHRRRTMERGEGGAAATGSPSPASSAPSASAPASPAPSSSAPASSLTAPSAPASPPAAKFFAGP</sequence>
<dbReference type="PANTHER" id="PTHR35525">
    <property type="entry name" value="BLL6575 PROTEIN"/>
    <property type="match status" value="1"/>
</dbReference>
<dbReference type="Proteomes" id="UP000308697">
    <property type="component" value="Unassembled WGS sequence"/>
</dbReference>
<dbReference type="InterPro" id="IPR010852">
    <property type="entry name" value="ABATE"/>
</dbReference>
<dbReference type="Gene3D" id="1.10.3300.10">
    <property type="entry name" value="Jann2411-like domain"/>
    <property type="match status" value="1"/>
</dbReference>
<dbReference type="AlphaFoldDB" id="A0A4U0NNR1"/>
<reference evidence="3 4" key="1">
    <citation type="submission" date="2019-04" db="EMBL/GenBank/DDBJ databases">
        <title>Streptomyces piniterrae sp. nov., a heliquinomycin-producing actinomycete isolated from rhizosphere soil of Pinus yunnanensis.</title>
        <authorList>
            <person name="Zhuang X."/>
            <person name="Zhao J."/>
        </authorList>
    </citation>
    <scope>NUCLEOTIDE SEQUENCE [LARGE SCALE GENOMIC DNA]</scope>
    <source>
        <strain evidence="4">jys28</strain>
    </source>
</reference>
<dbReference type="Pfam" id="PF11706">
    <property type="entry name" value="zf-CGNR"/>
    <property type="match status" value="1"/>
</dbReference>
<gene>
    <name evidence="3" type="ORF">FCH28_12440</name>
</gene>
<evidence type="ECO:0000313" key="4">
    <source>
        <dbReference type="Proteomes" id="UP000308697"/>
    </source>
</evidence>
<dbReference type="OrthoDB" id="123307at2"/>
<dbReference type="Pfam" id="PF07336">
    <property type="entry name" value="ABATE"/>
    <property type="match status" value="1"/>
</dbReference>
<dbReference type="PANTHER" id="PTHR35525:SF3">
    <property type="entry name" value="BLL6575 PROTEIN"/>
    <property type="match status" value="1"/>
</dbReference>
<feature type="region of interest" description="Disordered" evidence="1">
    <location>
        <begin position="181"/>
        <end position="246"/>
    </location>
</feature>